<evidence type="ECO:0000259" key="3">
    <source>
        <dbReference type="Pfam" id="PF00561"/>
    </source>
</evidence>
<dbReference type="InterPro" id="IPR000073">
    <property type="entry name" value="AB_hydrolase_1"/>
</dbReference>
<feature type="domain" description="AB hydrolase-1" evidence="3">
    <location>
        <begin position="26"/>
        <end position="281"/>
    </location>
</feature>
<organism evidence="4 5">
    <name type="scientific">Mobilicoccus caccae</name>
    <dbReference type="NCBI Taxonomy" id="1859295"/>
    <lineage>
        <taxon>Bacteria</taxon>
        <taxon>Bacillati</taxon>
        <taxon>Actinomycetota</taxon>
        <taxon>Actinomycetes</taxon>
        <taxon>Micrococcales</taxon>
        <taxon>Dermatophilaceae</taxon>
        <taxon>Mobilicoccus</taxon>
    </lineage>
</organism>
<sequence length="295" mass="31961">MDQFRRGELTFPVLDAGPQDAGPESTVVLLHGFPQTSAAWSGVAPRLNAAGLRTLAPDIRGTAPLARPAAREAYRMKHLVGDVIALLDAAGLDSAHLVGHDWGGGIAWATALRHPERIRSLTALSTPHPAAMTWAGRHSTQALKSWYMFAMQVPFVPERLLATGVRRRGLGGLGLPEEHQLLYRRRFGEVAAMAGALGPYRGMLAGSRRRRPNASAASSHGSEQARPGEAAALVTVPTTYMWGNRDPYLGRAAAERTGLYCEDDYRFVELDADHWLPEKHPARVADEIRGRVSGA</sequence>
<name>A0ABQ6IQB6_9MICO</name>
<dbReference type="Gene3D" id="3.40.50.1820">
    <property type="entry name" value="alpha/beta hydrolase"/>
    <property type="match status" value="1"/>
</dbReference>
<dbReference type="InterPro" id="IPR000639">
    <property type="entry name" value="Epox_hydrolase-like"/>
</dbReference>
<keyword evidence="1 4" id="KW-0378">Hydrolase</keyword>
<evidence type="ECO:0000256" key="2">
    <source>
        <dbReference type="SAM" id="MobiDB-lite"/>
    </source>
</evidence>
<dbReference type="SUPFAM" id="SSF53474">
    <property type="entry name" value="alpha/beta-Hydrolases"/>
    <property type="match status" value="1"/>
</dbReference>
<accession>A0ABQ6IQB6</accession>
<dbReference type="Pfam" id="PF00561">
    <property type="entry name" value="Abhydrolase_1"/>
    <property type="match status" value="1"/>
</dbReference>
<comment type="caution">
    <text evidence="4">The sequence shown here is derived from an EMBL/GenBank/DDBJ whole genome shotgun (WGS) entry which is preliminary data.</text>
</comment>
<dbReference type="PANTHER" id="PTHR43329">
    <property type="entry name" value="EPOXIDE HYDROLASE"/>
    <property type="match status" value="1"/>
</dbReference>
<dbReference type="PRINTS" id="PR00412">
    <property type="entry name" value="EPOXHYDRLASE"/>
</dbReference>
<dbReference type="Proteomes" id="UP001157126">
    <property type="component" value="Unassembled WGS sequence"/>
</dbReference>
<evidence type="ECO:0000313" key="4">
    <source>
        <dbReference type="EMBL" id="GMA40100.1"/>
    </source>
</evidence>
<reference evidence="5" key="1">
    <citation type="journal article" date="2019" name="Int. J. Syst. Evol. Microbiol.">
        <title>The Global Catalogue of Microorganisms (GCM) 10K type strain sequencing project: providing services to taxonomists for standard genome sequencing and annotation.</title>
        <authorList>
            <consortium name="The Broad Institute Genomics Platform"/>
            <consortium name="The Broad Institute Genome Sequencing Center for Infectious Disease"/>
            <person name="Wu L."/>
            <person name="Ma J."/>
        </authorList>
    </citation>
    <scope>NUCLEOTIDE SEQUENCE [LARGE SCALE GENOMIC DNA]</scope>
    <source>
        <strain evidence="5">NBRC 113072</strain>
    </source>
</reference>
<evidence type="ECO:0000313" key="5">
    <source>
        <dbReference type="Proteomes" id="UP001157126"/>
    </source>
</evidence>
<dbReference type="GO" id="GO:0016787">
    <property type="term" value="F:hydrolase activity"/>
    <property type="evidence" value="ECO:0007669"/>
    <property type="project" value="UniProtKB-KW"/>
</dbReference>
<dbReference type="EMBL" id="BSUO01000001">
    <property type="protein sequence ID" value="GMA40100.1"/>
    <property type="molecule type" value="Genomic_DNA"/>
</dbReference>
<gene>
    <name evidence="4" type="ORF">GCM10025883_21450</name>
</gene>
<dbReference type="RefSeq" id="WP_284303857.1">
    <property type="nucleotide sequence ID" value="NZ_BSUO01000001.1"/>
</dbReference>
<proteinExistence type="predicted"/>
<evidence type="ECO:0000256" key="1">
    <source>
        <dbReference type="ARBA" id="ARBA00022801"/>
    </source>
</evidence>
<keyword evidence="5" id="KW-1185">Reference proteome</keyword>
<dbReference type="PRINTS" id="PR00111">
    <property type="entry name" value="ABHYDROLASE"/>
</dbReference>
<feature type="region of interest" description="Disordered" evidence="2">
    <location>
        <begin position="208"/>
        <end position="230"/>
    </location>
</feature>
<protein>
    <submittedName>
        <fullName evidence="4">Alpha/beta hydrolase</fullName>
    </submittedName>
</protein>
<dbReference type="InterPro" id="IPR029058">
    <property type="entry name" value="AB_hydrolase_fold"/>
</dbReference>